<reference evidence="1 2" key="1">
    <citation type="submission" date="2019-12" db="EMBL/GenBank/DDBJ databases">
        <title>Genome sequence of Streptomyces bambusae.</title>
        <authorList>
            <person name="Bansal K."/>
            <person name="Choksket S."/>
            <person name="Korpole S."/>
            <person name="Patil P.B."/>
        </authorList>
    </citation>
    <scope>NUCLEOTIDE SEQUENCE [LARGE SCALE GENOMIC DNA]</scope>
    <source>
        <strain evidence="1 2">SK60</strain>
    </source>
</reference>
<dbReference type="Proteomes" id="UP000812013">
    <property type="component" value="Unassembled WGS sequence"/>
</dbReference>
<comment type="caution">
    <text evidence="1">The sequence shown here is derived from an EMBL/GenBank/DDBJ whole genome shotgun (WGS) entry which is preliminary data.</text>
</comment>
<dbReference type="EMBL" id="WTFF01000033">
    <property type="protein sequence ID" value="MBW5481785.1"/>
    <property type="molecule type" value="Genomic_DNA"/>
</dbReference>
<sequence>MRMIHACLTSTDSGLPTATAVPLVHDLVWAHARPSDGLEHLRARPAPYGGLDVVLFVRARSDGTARNQMRALLGRVAGPAATHGFAIHLA</sequence>
<evidence type="ECO:0000313" key="2">
    <source>
        <dbReference type="Proteomes" id="UP000812013"/>
    </source>
</evidence>
<evidence type="ECO:0000313" key="1">
    <source>
        <dbReference type="EMBL" id="MBW5481785.1"/>
    </source>
</evidence>
<protein>
    <submittedName>
        <fullName evidence="1">Uncharacterized protein</fullName>
    </submittedName>
</protein>
<keyword evidence="2" id="KW-1185">Reference proteome</keyword>
<dbReference type="RefSeq" id="WP_219665724.1">
    <property type="nucleotide sequence ID" value="NZ_WTFF01000033.1"/>
</dbReference>
<gene>
    <name evidence="1" type="ORF">GPJ59_07770</name>
</gene>
<accession>A0ABS6Z217</accession>
<organism evidence="1 2">
    <name type="scientific">Streptomyces bambusae</name>
    <dbReference type="NCBI Taxonomy" id="1550616"/>
    <lineage>
        <taxon>Bacteria</taxon>
        <taxon>Bacillati</taxon>
        <taxon>Actinomycetota</taxon>
        <taxon>Actinomycetes</taxon>
        <taxon>Kitasatosporales</taxon>
        <taxon>Streptomycetaceae</taxon>
        <taxon>Streptomyces</taxon>
    </lineage>
</organism>
<name>A0ABS6Z217_9ACTN</name>
<proteinExistence type="predicted"/>